<reference evidence="6 7" key="1">
    <citation type="journal article" date="2019" name="Fungal Biol. Biotechnol.">
        <title>Draft genome sequence of fastidious pathogen Ceratobasidium theobromae, which causes vascular-streak dieback in Theobroma cacao.</title>
        <authorList>
            <person name="Ali S.S."/>
            <person name="Asman A."/>
            <person name="Shao J."/>
            <person name="Firmansyah A.P."/>
            <person name="Susilo A.W."/>
            <person name="Rosmana A."/>
            <person name="McMahon P."/>
            <person name="Junaid M."/>
            <person name="Guest D."/>
            <person name="Kheng T.Y."/>
            <person name="Meinhardt L.W."/>
            <person name="Bailey B.A."/>
        </authorList>
    </citation>
    <scope>NUCLEOTIDE SEQUENCE [LARGE SCALE GENOMIC DNA]</scope>
    <source>
        <strain evidence="6 7">CT2</strain>
    </source>
</reference>
<keyword evidence="4" id="KW-0378">Hydrolase</keyword>
<dbReference type="Pfam" id="PF10230">
    <property type="entry name" value="LIDHydrolase"/>
    <property type="match status" value="1"/>
</dbReference>
<dbReference type="PANTHER" id="PTHR13390:SF0">
    <property type="entry name" value="LIPID DROPLET-ASSOCIATED HYDROLASE"/>
    <property type="match status" value="1"/>
</dbReference>
<dbReference type="OrthoDB" id="448051at2759"/>
<dbReference type="GO" id="GO:0019915">
    <property type="term" value="P:lipid storage"/>
    <property type="evidence" value="ECO:0007669"/>
    <property type="project" value="InterPro"/>
</dbReference>
<dbReference type="Gene3D" id="3.40.50.1820">
    <property type="entry name" value="alpha/beta hydrolase"/>
    <property type="match status" value="1"/>
</dbReference>
<dbReference type="PANTHER" id="PTHR13390">
    <property type="entry name" value="LIPASE"/>
    <property type="match status" value="1"/>
</dbReference>
<accession>A0A5N5Q9U4</accession>
<dbReference type="InterPro" id="IPR029058">
    <property type="entry name" value="AB_hydrolase_fold"/>
</dbReference>
<keyword evidence="3" id="KW-0551">Lipid droplet</keyword>
<gene>
    <name evidence="6" type="ORF">CTheo_8052</name>
</gene>
<feature type="region of interest" description="Disordered" evidence="5">
    <location>
        <begin position="20"/>
        <end position="39"/>
    </location>
</feature>
<proteinExistence type="inferred from homology"/>
<dbReference type="GO" id="GO:0016298">
    <property type="term" value="F:lipase activity"/>
    <property type="evidence" value="ECO:0007669"/>
    <property type="project" value="InterPro"/>
</dbReference>
<dbReference type="SUPFAM" id="SSF53474">
    <property type="entry name" value="alpha/beta-Hydrolases"/>
    <property type="match status" value="1"/>
</dbReference>
<evidence type="ECO:0000313" key="7">
    <source>
        <dbReference type="Proteomes" id="UP000383932"/>
    </source>
</evidence>
<evidence type="ECO:0000256" key="2">
    <source>
        <dbReference type="ARBA" id="ARBA00008300"/>
    </source>
</evidence>
<keyword evidence="7" id="KW-1185">Reference proteome</keyword>
<evidence type="ECO:0000313" key="6">
    <source>
        <dbReference type="EMBL" id="KAB5588505.1"/>
    </source>
</evidence>
<comment type="caution">
    <text evidence="6">The sequence shown here is derived from an EMBL/GenBank/DDBJ whole genome shotgun (WGS) entry which is preliminary data.</text>
</comment>
<organism evidence="6 7">
    <name type="scientific">Ceratobasidium theobromae</name>
    <dbReference type="NCBI Taxonomy" id="1582974"/>
    <lineage>
        <taxon>Eukaryota</taxon>
        <taxon>Fungi</taxon>
        <taxon>Dikarya</taxon>
        <taxon>Basidiomycota</taxon>
        <taxon>Agaricomycotina</taxon>
        <taxon>Agaricomycetes</taxon>
        <taxon>Cantharellales</taxon>
        <taxon>Ceratobasidiaceae</taxon>
        <taxon>Ceratobasidium</taxon>
    </lineage>
</organism>
<dbReference type="EMBL" id="SSOP01000435">
    <property type="protein sequence ID" value="KAB5588505.1"/>
    <property type="molecule type" value="Genomic_DNA"/>
</dbReference>
<evidence type="ECO:0000256" key="3">
    <source>
        <dbReference type="ARBA" id="ARBA00022677"/>
    </source>
</evidence>
<protein>
    <submittedName>
        <fullName evidence="6">Uncharacterized protein</fullName>
    </submittedName>
</protein>
<comment type="similarity">
    <text evidence="2">Belongs to the AB hydrolase superfamily. LDAH family.</text>
</comment>
<dbReference type="Proteomes" id="UP000383932">
    <property type="component" value="Unassembled WGS sequence"/>
</dbReference>
<dbReference type="GO" id="GO:0005811">
    <property type="term" value="C:lipid droplet"/>
    <property type="evidence" value="ECO:0007669"/>
    <property type="project" value="UniProtKB-SubCell"/>
</dbReference>
<sequence>MAASLPSFLQPHPQNCIRQGQVQDTKTHHSAIFPHSSGSESVAGVADTEWWPPFQCDENTSPEILLLFIPGNPGLVEFYTEFLNHLHRVFNKAGTRLAALARGHIGHAPSLPTKKDSWTVGLGAQVTSAIELYDSVRQVYGPNLKVILVGHSVGAWIVTQVVTLPRRQTDENYRYVLPTIDVGTRAELIEQWLFRHPAPTILSRVSHLLTIPPFSLIPHTLPYLSKFGAYPSEQLAVIKSLVTSPHVVYSAMTMAHDEMNTIGSLGSVPSTVQATCERERERNYACFAAEDGWVGDEVLRVRRMLEDSQVVVRTDDVPHAFCIDHNVLVAET</sequence>
<evidence type="ECO:0000256" key="1">
    <source>
        <dbReference type="ARBA" id="ARBA00004502"/>
    </source>
</evidence>
<evidence type="ECO:0000256" key="4">
    <source>
        <dbReference type="ARBA" id="ARBA00022801"/>
    </source>
</evidence>
<name>A0A5N5Q9U4_9AGAM</name>
<comment type="subcellular location">
    <subcellularLocation>
        <location evidence="1">Lipid droplet</location>
    </subcellularLocation>
</comment>
<dbReference type="InterPro" id="IPR019363">
    <property type="entry name" value="LDAH"/>
</dbReference>
<dbReference type="AlphaFoldDB" id="A0A5N5Q9U4"/>
<evidence type="ECO:0000256" key="5">
    <source>
        <dbReference type="SAM" id="MobiDB-lite"/>
    </source>
</evidence>